<evidence type="ECO:0000313" key="2">
    <source>
        <dbReference type="Proteomes" id="UP001283361"/>
    </source>
</evidence>
<sequence>MCLRRRSSRGLEKLLSLDPCHTLRCLPSFLNLDIRKTLPVSPSRLFFLVRLPITFLLPFCSLYPGHTLKHSCLDPELDYRLHLTVSSTVPSHRLRAEKGTKGSR</sequence>
<keyword evidence="2" id="KW-1185">Reference proteome</keyword>
<name>A0AAE1B5G4_9GAST</name>
<protein>
    <submittedName>
        <fullName evidence="1">Uncharacterized protein</fullName>
    </submittedName>
</protein>
<comment type="caution">
    <text evidence="1">The sequence shown here is derived from an EMBL/GenBank/DDBJ whole genome shotgun (WGS) entry which is preliminary data.</text>
</comment>
<gene>
    <name evidence="1" type="ORF">RRG08_054325</name>
</gene>
<accession>A0AAE1B5G4</accession>
<organism evidence="1 2">
    <name type="scientific">Elysia crispata</name>
    <name type="common">lettuce slug</name>
    <dbReference type="NCBI Taxonomy" id="231223"/>
    <lineage>
        <taxon>Eukaryota</taxon>
        <taxon>Metazoa</taxon>
        <taxon>Spiralia</taxon>
        <taxon>Lophotrochozoa</taxon>
        <taxon>Mollusca</taxon>
        <taxon>Gastropoda</taxon>
        <taxon>Heterobranchia</taxon>
        <taxon>Euthyneura</taxon>
        <taxon>Panpulmonata</taxon>
        <taxon>Sacoglossa</taxon>
        <taxon>Placobranchoidea</taxon>
        <taxon>Plakobranchidae</taxon>
        <taxon>Elysia</taxon>
    </lineage>
</organism>
<dbReference type="AlphaFoldDB" id="A0AAE1B5G4"/>
<dbReference type="Proteomes" id="UP001283361">
    <property type="component" value="Unassembled WGS sequence"/>
</dbReference>
<evidence type="ECO:0000313" key="1">
    <source>
        <dbReference type="EMBL" id="KAK3799196.1"/>
    </source>
</evidence>
<proteinExistence type="predicted"/>
<dbReference type="EMBL" id="JAWDGP010000590">
    <property type="protein sequence ID" value="KAK3799196.1"/>
    <property type="molecule type" value="Genomic_DNA"/>
</dbReference>
<reference evidence="1" key="1">
    <citation type="journal article" date="2023" name="G3 (Bethesda)">
        <title>A reference genome for the long-term kleptoplast-retaining sea slug Elysia crispata morphotype clarki.</title>
        <authorList>
            <person name="Eastman K.E."/>
            <person name="Pendleton A.L."/>
            <person name="Shaikh M.A."/>
            <person name="Suttiyut T."/>
            <person name="Ogas R."/>
            <person name="Tomko P."/>
            <person name="Gavelis G."/>
            <person name="Widhalm J.R."/>
            <person name="Wisecaver J.H."/>
        </authorList>
    </citation>
    <scope>NUCLEOTIDE SEQUENCE</scope>
    <source>
        <strain evidence="1">ECLA1</strain>
    </source>
</reference>